<keyword evidence="1" id="KW-0150">Chloroplast</keyword>
<dbReference type="GeneID" id="27908643"/>
<keyword evidence="1" id="KW-0934">Plastid</keyword>
<evidence type="ECO:0000313" key="1">
    <source>
        <dbReference type="EMBL" id="ANA56928.1"/>
    </source>
</evidence>
<gene>
    <name evidence="1" type="primary">psaJ</name>
</gene>
<name>A0A166QJ49_9CHLO</name>
<reference evidence="1" key="1">
    <citation type="journal article" date="2016" name="Genome Announc.">
        <title>Complete Chloroplast Genome Sequence of Phagomixotrophic Green Alga Cymbomonas tetramitiformis.</title>
        <authorList>
            <person name="Satjarak A."/>
            <person name="Paasch A.E."/>
            <person name="Graham L.E."/>
            <person name="Kim E."/>
        </authorList>
    </citation>
    <scope>NUCLEOTIDE SEQUENCE</scope>
    <source>
        <strain evidence="1">PLY262</strain>
    </source>
</reference>
<organism evidence="1">
    <name type="scientific">Cymbomonas tetramitiformis</name>
    <dbReference type="NCBI Taxonomy" id="36881"/>
    <lineage>
        <taxon>Eukaryota</taxon>
        <taxon>Viridiplantae</taxon>
        <taxon>Chlorophyta</taxon>
        <taxon>Pyramimonadophyceae</taxon>
        <taxon>Pyramimonadales</taxon>
        <taxon>Pyramimonadaceae</taxon>
        <taxon>Cymbomonas</taxon>
    </lineage>
</organism>
<proteinExistence type="predicted"/>
<protein>
    <submittedName>
        <fullName evidence="1">Subunit IX of photosystem I</fullName>
    </submittedName>
</protein>
<geneLocation type="chloroplast" evidence="1"/>
<accession>A0A166QJ49</accession>
<dbReference type="AlphaFoldDB" id="A0A166QJ49"/>
<dbReference type="EMBL" id="KX013545">
    <property type="protein sequence ID" value="ANA56928.1"/>
    <property type="molecule type" value="Genomic_DNA"/>
</dbReference>
<sequence length="35" mass="3849">MISINKPARKPNHTAANTGAVDRYVVKLFTLPPKV</sequence>
<dbReference type="RefSeq" id="YP_009252794.1">
    <property type="nucleotide sequence ID" value="NC_030169.1"/>
</dbReference>